<name>A0A6N9QWL0_9MICC</name>
<sequence length="258" mass="28930">MLRNNLLPRADVLLRSDPSLRHRSVNEPELMDDPACDPVALDNTYRLFGVINPLVASWWPVYRRYVRPALRAAAREGRPGTVLDIGCGGGDVARALTRWAARDGLDVRITGIDPDERATRWAAAHDRGAGITYRAVASGDLVARGERFDAVVSNHVLHHLTDSELTGLLADSQRLTHGVAVHNDLRRSRAAWLVYWVATLPLVRARTFARFDGLLSIRRSYAPAELRRRVTAEWRVERQAFFRVLAVHRAHAEPGRTS</sequence>
<evidence type="ECO:0000259" key="4">
    <source>
        <dbReference type="Pfam" id="PF13649"/>
    </source>
</evidence>
<dbReference type="GO" id="GO:0032259">
    <property type="term" value="P:methylation"/>
    <property type="evidence" value="ECO:0007669"/>
    <property type="project" value="UniProtKB-KW"/>
</dbReference>
<dbReference type="PANTHER" id="PTHR43464">
    <property type="entry name" value="METHYLTRANSFERASE"/>
    <property type="match status" value="1"/>
</dbReference>
<dbReference type="RefSeq" id="WP_162228779.1">
    <property type="nucleotide sequence ID" value="NZ_WMHZ01000003.1"/>
</dbReference>
<dbReference type="Pfam" id="PF13649">
    <property type="entry name" value="Methyltransf_25"/>
    <property type="match status" value="1"/>
</dbReference>
<evidence type="ECO:0000256" key="2">
    <source>
        <dbReference type="ARBA" id="ARBA00022679"/>
    </source>
</evidence>
<dbReference type="InterPro" id="IPR029063">
    <property type="entry name" value="SAM-dependent_MTases_sf"/>
</dbReference>
<dbReference type="EMBL" id="WMHZ01000003">
    <property type="protein sequence ID" value="NDO77294.1"/>
    <property type="molecule type" value="Genomic_DNA"/>
</dbReference>
<dbReference type="Gene3D" id="3.40.50.150">
    <property type="entry name" value="Vaccinia Virus protein VP39"/>
    <property type="match status" value="1"/>
</dbReference>
<organism evidence="5 6">
    <name type="scientific">Kocuria marina subsp. indica</name>
    <dbReference type="NCBI Taxonomy" id="1049583"/>
    <lineage>
        <taxon>Bacteria</taxon>
        <taxon>Bacillati</taxon>
        <taxon>Actinomycetota</taxon>
        <taxon>Actinomycetes</taxon>
        <taxon>Micrococcales</taxon>
        <taxon>Micrococcaceae</taxon>
        <taxon>Kocuria</taxon>
    </lineage>
</organism>
<reference evidence="5 6" key="1">
    <citation type="submission" date="2019-11" db="EMBL/GenBank/DDBJ databases">
        <title>Draft genome sequence of Kocuria indica DP-K7, a methyl red degrading Actinobacterium.</title>
        <authorList>
            <person name="Kumaran S."/>
            <person name="Tischler D."/>
            <person name="Ngo A.C.R."/>
            <person name="Schultes F."/>
        </authorList>
    </citation>
    <scope>NUCLEOTIDE SEQUENCE [LARGE SCALE GENOMIC DNA]</scope>
    <source>
        <strain evidence="5 6">DP-K7</strain>
    </source>
</reference>
<dbReference type="GO" id="GO:0008168">
    <property type="term" value="F:methyltransferase activity"/>
    <property type="evidence" value="ECO:0007669"/>
    <property type="project" value="UniProtKB-KW"/>
</dbReference>
<dbReference type="InterPro" id="IPR041698">
    <property type="entry name" value="Methyltransf_25"/>
</dbReference>
<evidence type="ECO:0000313" key="5">
    <source>
        <dbReference type="EMBL" id="NDO77294.1"/>
    </source>
</evidence>
<keyword evidence="1 5" id="KW-0489">Methyltransferase</keyword>
<accession>A0A6N9QWL0</accession>
<evidence type="ECO:0000313" key="6">
    <source>
        <dbReference type="Proteomes" id="UP000471026"/>
    </source>
</evidence>
<keyword evidence="2 5" id="KW-0808">Transferase</keyword>
<gene>
    <name evidence="5" type="ORF">GKZ75_03345</name>
</gene>
<dbReference type="Proteomes" id="UP000471026">
    <property type="component" value="Unassembled WGS sequence"/>
</dbReference>
<dbReference type="SUPFAM" id="SSF53335">
    <property type="entry name" value="S-adenosyl-L-methionine-dependent methyltransferases"/>
    <property type="match status" value="1"/>
</dbReference>
<protein>
    <submittedName>
        <fullName evidence="5">Methyltransferase domain-containing protein</fullName>
    </submittedName>
</protein>
<evidence type="ECO:0000256" key="3">
    <source>
        <dbReference type="ARBA" id="ARBA00022691"/>
    </source>
</evidence>
<dbReference type="PANTHER" id="PTHR43464:SF19">
    <property type="entry name" value="UBIQUINONE BIOSYNTHESIS O-METHYLTRANSFERASE, MITOCHONDRIAL"/>
    <property type="match status" value="1"/>
</dbReference>
<comment type="caution">
    <text evidence="5">The sequence shown here is derived from an EMBL/GenBank/DDBJ whole genome shotgun (WGS) entry which is preliminary data.</text>
</comment>
<feature type="domain" description="Methyltransferase" evidence="4">
    <location>
        <begin position="82"/>
        <end position="175"/>
    </location>
</feature>
<keyword evidence="3" id="KW-0949">S-adenosyl-L-methionine</keyword>
<dbReference type="CDD" id="cd02440">
    <property type="entry name" value="AdoMet_MTases"/>
    <property type="match status" value="1"/>
</dbReference>
<evidence type="ECO:0000256" key="1">
    <source>
        <dbReference type="ARBA" id="ARBA00022603"/>
    </source>
</evidence>
<dbReference type="AlphaFoldDB" id="A0A6N9QWL0"/>
<proteinExistence type="predicted"/>
<dbReference type="NCBIfam" id="NF004851">
    <property type="entry name" value="PRK06202.1"/>
    <property type="match status" value="1"/>
</dbReference>